<dbReference type="InterPro" id="IPR019819">
    <property type="entry name" value="Carboxylesterase_B_CS"/>
</dbReference>
<reference evidence="5" key="1">
    <citation type="submission" date="2011-06" db="EMBL/GenBank/DDBJ databases">
        <title>Comparison of carboxylesterase and cutinase.</title>
        <authorList>
            <person name="Thumarat U."/>
            <person name="Kawai F."/>
        </authorList>
    </citation>
    <scope>NUCLEOTIDE SEQUENCE</scope>
    <source>
        <strain evidence="5">AHK119</strain>
    </source>
</reference>
<dbReference type="EC" id="3.1.1.-" evidence="3"/>
<name>A0A0E4FHY0_THEAE</name>
<dbReference type="PROSITE" id="PS00122">
    <property type="entry name" value="CARBOXYLESTERASE_B_1"/>
    <property type="match status" value="1"/>
</dbReference>
<dbReference type="PROSITE" id="PS00941">
    <property type="entry name" value="CARBOXYLESTERASE_B_2"/>
    <property type="match status" value="1"/>
</dbReference>
<dbReference type="Pfam" id="PF00135">
    <property type="entry name" value="COesterase"/>
    <property type="match status" value="1"/>
</dbReference>
<gene>
    <name evidence="5" type="primary">ca119</name>
</gene>
<dbReference type="SUPFAM" id="SSF53474">
    <property type="entry name" value="alpha/beta-Hydrolases"/>
    <property type="match status" value="1"/>
</dbReference>
<dbReference type="EMBL" id="AB642600">
    <property type="protein sequence ID" value="BAR42294.1"/>
    <property type="molecule type" value="Genomic_DNA"/>
</dbReference>
<feature type="domain" description="Carboxylesterase type B" evidence="4">
    <location>
        <begin position="4"/>
        <end position="465"/>
    </location>
</feature>
<evidence type="ECO:0000256" key="1">
    <source>
        <dbReference type="ARBA" id="ARBA00005964"/>
    </source>
</evidence>
<dbReference type="ESTHER" id="9actn-a0a0e4fhy0">
    <property type="family name" value="Carb_B_Bacteria"/>
</dbReference>
<dbReference type="InterPro" id="IPR050309">
    <property type="entry name" value="Type-B_Carboxylest/Lipase"/>
</dbReference>
<dbReference type="PANTHER" id="PTHR11559">
    <property type="entry name" value="CARBOXYLESTERASE"/>
    <property type="match status" value="1"/>
</dbReference>
<protein>
    <recommendedName>
        <fullName evidence="3">Carboxylic ester hydrolase</fullName>
        <ecNumber evidence="3">3.1.1.-</ecNumber>
    </recommendedName>
</protein>
<evidence type="ECO:0000313" key="5">
    <source>
        <dbReference type="EMBL" id="BAR42294.1"/>
    </source>
</evidence>
<keyword evidence="2 3" id="KW-0378">Hydrolase</keyword>
<dbReference type="AlphaFoldDB" id="A0A0E4FHY0"/>
<comment type="similarity">
    <text evidence="1 3">Belongs to the type-B carboxylesterase/lipase family.</text>
</comment>
<dbReference type="Gene3D" id="3.40.50.1820">
    <property type="entry name" value="alpha/beta hydrolase"/>
    <property type="match status" value="1"/>
</dbReference>
<evidence type="ECO:0000256" key="3">
    <source>
        <dbReference type="RuleBase" id="RU361235"/>
    </source>
</evidence>
<evidence type="ECO:0000259" key="4">
    <source>
        <dbReference type="Pfam" id="PF00135"/>
    </source>
</evidence>
<proteinExistence type="inferred from homology"/>
<dbReference type="InterPro" id="IPR029058">
    <property type="entry name" value="AB_hydrolase_fold"/>
</dbReference>
<organism evidence="5">
    <name type="scientific">Thermobifida alba</name>
    <name type="common">Thermomonospora alba</name>
    <dbReference type="NCBI Taxonomy" id="53522"/>
    <lineage>
        <taxon>Bacteria</taxon>
        <taxon>Bacillati</taxon>
        <taxon>Actinomycetota</taxon>
        <taxon>Actinomycetes</taxon>
        <taxon>Streptosporangiales</taxon>
        <taxon>Nocardiopsidaceae</taxon>
        <taxon>Thermobifida</taxon>
    </lineage>
</organism>
<dbReference type="GO" id="GO:0016787">
    <property type="term" value="F:hydrolase activity"/>
    <property type="evidence" value="ECO:0007669"/>
    <property type="project" value="UniProtKB-KW"/>
</dbReference>
<accession>A0A0E4FHY0</accession>
<dbReference type="InterPro" id="IPR019826">
    <property type="entry name" value="Carboxylesterase_B_AS"/>
</dbReference>
<dbReference type="InterPro" id="IPR002018">
    <property type="entry name" value="CarbesteraseB"/>
</dbReference>
<sequence>MEIVIRTESGEIRGRKENEIAVFRGIPYAAPPVGADRFAAPRPPEPWSGVRDAVEFGPTAPRPPYPEAIDRLLVERDIPGEDCLTLNVWTPDPDAAGLPVMVWIHGGAFTNGSGSEPVYDGAAFARDGVVMVSFNYRLGVIGFADLPDAPANRGLLDQIAALEWVRDNIARFGGDPANVTVFGESAGAMSVCTLMAAPRARGLFRRAIAQSGAGNMAVAAEDAATIARVVAERLGVAPTAAALAEVPTQRLLEVQQQVTQEVQGSPDAAVWGERIAGGSVLLPFAPVVDGSLLPQRPAEAIAAGAGSDVDLLFGTTSDEYRLFLAPTGILPFITGDYLTAHLAKSGLDADAAKAYTAEGRGEEPGDILAAVITDQVFRIPANRIAESRAGASGRTFGYEFAWRTPQLDGILGACHAVEIPFVFRTLDRAAPLVGENPPEELARTVHAAWVRFAASGDPGWAEWNPRTRPTMRFDHPESAVVTDPHPATRRLWDGVPL</sequence>
<evidence type="ECO:0000256" key="2">
    <source>
        <dbReference type="ARBA" id="ARBA00022801"/>
    </source>
</evidence>